<evidence type="ECO:0000256" key="2">
    <source>
        <dbReference type="ARBA" id="ARBA00022801"/>
    </source>
</evidence>
<dbReference type="InterPro" id="IPR036962">
    <property type="entry name" value="Glyco_hydro_3_N_sf"/>
</dbReference>
<dbReference type="PANTHER" id="PTHR42721:SF3">
    <property type="entry name" value="BETA-D-XYLOSIDASE 5-RELATED"/>
    <property type="match status" value="1"/>
</dbReference>
<evidence type="ECO:0000313" key="3">
    <source>
        <dbReference type="EMBL" id="NHC16261.1"/>
    </source>
</evidence>
<evidence type="ECO:0008006" key="5">
    <source>
        <dbReference type="Google" id="ProtNLM"/>
    </source>
</evidence>
<dbReference type="Proteomes" id="UP000800981">
    <property type="component" value="Unassembled WGS sequence"/>
</dbReference>
<organism evidence="3 4">
    <name type="scientific">Motilibacter deserti</name>
    <dbReference type="NCBI Taxonomy" id="2714956"/>
    <lineage>
        <taxon>Bacteria</taxon>
        <taxon>Bacillati</taxon>
        <taxon>Actinomycetota</taxon>
        <taxon>Actinomycetes</taxon>
        <taxon>Motilibacterales</taxon>
        <taxon>Motilibacteraceae</taxon>
        <taxon>Motilibacter</taxon>
    </lineage>
</organism>
<dbReference type="InterPro" id="IPR044993">
    <property type="entry name" value="BXL"/>
</dbReference>
<proteinExistence type="inferred from homology"/>
<dbReference type="InterPro" id="IPR017853">
    <property type="entry name" value="GH"/>
</dbReference>
<keyword evidence="2" id="KW-0378">Hydrolase</keyword>
<sequence length="76" mass="8296">MAGSGQQALADTAPIYLDRHYSPQERAADLVSRMTLAEKASQMNSSVSPAIPRLGIAQYGWWNEALHGVAREQLVN</sequence>
<feature type="non-terminal residue" evidence="3">
    <location>
        <position position="76"/>
    </location>
</feature>
<accession>A0ABX0H314</accession>
<dbReference type="PANTHER" id="PTHR42721">
    <property type="entry name" value="SUGAR HYDROLASE-RELATED"/>
    <property type="match status" value="1"/>
</dbReference>
<reference evidence="3 4" key="1">
    <citation type="submission" date="2020-03" db="EMBL/GenBank/DDBJ databases">
        <title>Two novel Motilibacter sp.</title>
        <authorList>
            <person name="Liu S."/>
        </authorList>
    </citation>
    <scope>NUCLEOTIDE SEQUENCE [LARGE SCALE GENOMIC DNA]</scope>
    <source>
        <strain evidence="3 4">E257</strain>
    </source>
</reference>
<dbReference type="Gene3D" id="3.20.20.300">
    <property type="entry name" value="Glycoside hydrolase, family 3, N-terminal domain"/>
    <property type="match status" value="1"/>
</dbReference>
<name>A0ABX0H314_9ACTN</name>
<dbReference type="SUPFAM" id="SSF51445">
    <property type="entry name" value="(Trans)glycosidases"/>
    <property type="match status" value="1"/>
</dbReference>
<evidence type="ECO:0000313" key="4">
    <source>
        <dbReference type="Proteomes" id="UP000800981"/>
    </source>
</evidence>
<comment type="similarity">
    <text evidence="1">Belongs to the glycosyl hydrolase 3 family.</text>
</comment>
<keyword evidence="4" id="KW-1185">Reference proteome</keyword>
<dbReference type="EMBL" id="JAANNP010000119">
    <property type="protein sequence ID" value="NHC16261.1"/>
    <property type="molecule type" value="Genomic_DNA"/>
</dbReference>
<comment type="caution">
    <text evidence="3">The sequence shown here is derived from an EMBL/GenBank/DDBJ whole genome shotgun (WGS) entry which is preliminary data.</text>
</comment>
<evidence type="ECO:0000256" key="1">
    <source>
        <dbReference type="ARBA" id="ARBA00005336"/>
    </source>
</evidence>
<gene>
    <name evidence="3" type="ORF">G9H71_20970</name>
</gene>
<protein>
    <recommendedName>
        <fullName evidence="5">Beta-glucosidase</fullName>
    </recommendedName>
</protein>